<dbReference type="EMBL" id="BLIY01000017">
    <property type="protein sequence ID" value="GFE55096.1"/>
    <property type="molecule type" value="Genomic_DNA"/>
</dbReference>
<keyword evidence="4" id="KW-1185">Reference proteome</keyword>
<gene>
    <name evidence="3" type="ORF">BaOVIS_025000</name>
</gene>
<feature type="compositionally biased region" description="Basic and acidic residues" evidence="1">
    <location>
        <begin position="148"/>
        <end position="162"/>
    </location>
</feature>
<feature type="region of interest" description="Disordered" evidence="1">
    <location>
        <begin position="1"/>
        <end position="65"/>
    </location>
</feature>
<dbReference type="Proteomes" id="UP001057455">
    <property type="component" value="Unassembled WGS sequence"/>
</dbReference>
<protein>
    <recommendedName>
        <fullName evidence="2">Hpc2-related domain-containing protein</fullName>
    </recommendedName>
</protein>
<evidence type="ECO:0000259" key="2">
    <source>
        <dbReference type="Pfam" id="PF08729"/>
    </source>
</evidence>
<organism evidence="3 4">
    <name type="scientific">Babesia ovis</name>
    <dbReference type="NCBI Taxonomy" id="5869"/>
    <lineage>
        <taxon>Eukaryota</taxon>
        <taxon>Sar</taxon>
        <taxon>Alveolata</taxon>
        <taxon>Apicomplexa</taxon>
        <taxon>Aconoidasida</taxon>
        <taxon>Piroplasmida</taxon>
        <taxon>Babesiidae</taxon>
        <taxon>Babesia</taxon>
    </lineage>
</organism>
<dbReference type="OrthoDB" id="361447at2759"/>
<reference evidence="3" key="1">
    <citation type="submission" date="2019-12" db="EMBL/GenBank/DDBJ databases">
        <title>Genome sequence of Babesia ovis.</title>
        <authorList>
            <person name="Yamagishi J."/>
            <person name="Sevinc F."/>
            <person name="Xuan X."/>
        </authorList>
    </citation>
    <scope>NUCLEOTIDE SEQUENCE</scope>
    <source>
        <strain evidence="3">Selcuk</strain>
    </source>
</reference>
<feature type="region of interest" description="Disordered" evidence="1">
    <location>
        <begin position="360"/>
        <end position="380"/>
    </location>
</feature>
<feature type="compositionally biased region" description="Basic residues" evidence="1">
    <location>
        <begin position="834"/>
        <end position="845"/>
    </location>
</feature>
<dbReference type="AlphaFoldDB" id="A0A9W5TCD5"/>
<evidence type="ECO:0000313" key="4">
    <source>
        <dbReference type="Proteomes" id="UP001057455"/>
    </source>
</evidence>
<feature type="domain" description="Hpc2-related" evidence="2">
    <location>
        <begin position="207"/>
        <end position="262"/>
    </location>
</feature>
<sequence>MSGAGDSALHPGKQCSIPGPSEAVVASTESNVSANGSQKVAKTPKASSAEEELIEQDLSEEEDSLHEPFVQRYKPGVSVEVKLKTVQKENSNGVVQQLPMIINFYEECLKTYRDDRLFIYEEGYLAQRKDPANDAGIPDRATVQGSHQADDTKAEKQADHNDTPGIPPASAEVSLDDVMWINSRPNDPLLRCIQSITDRLNIQGLVGDPTSYLKIGGDDMHYDIDDPFIDDDDMFSELRLSRDELLHKKQMEKDFSVWSEDEEDTCDGPLQPMDFISQYASKLEIQYDEPSDEEDVIPLFFNPAGWRHYIARVPKPFHPIFNELESTYKSYQGQLNNSDIRQIILDLLASILARLTKIQEPRPRKAPSSEGAHTSENKDAYSEQVQLFERRGLDCVSAGKIISPNGRILRWIVATICEVTNAVSCRDLHEHWLKMILAHNEQTIAAMRSRMAQKLVPKIQQLRDKKGDKVIQKLADNLRNLSKSVGAVRRLMRDYEVAIAAAEDATKSAGRKNVLATENVKQSKNKLQPSAEFDTPCSSQDIMDQYKCTLVIDDANIAPSHGFGIFGTPSSRVDSVDLKSGRNDVPERDTTSDHDMELTISSQILPSQKSDTSDGGILTLDDLVLTQSDPVLLKDDPMDNSGTGDTDDRWSFAVMMRQWSMWKRVSQLVSLYKSIAGDILAWVQMINIATAAQITIAGTDFKSLVEGDLAVDYIFDKAYIRIADLFSTVVQEVTGIKLVITPDVSRIVVMYLHETSTVDDLFERENEVKLVFFTNSDLCASPGIVYFTGPKKPKKASSSKLSKVPTGSTSVDTLCPTVPSAPDAANAPLETNAKSKKRKKDPTST</sequence>
<dbReference type="InterPro" id="IPR014840">
    <property type="entry name" value="HRD"/>
</dbReference>
<feature type="compositionally biased region" description="Polar residues" evidence="1">
    <location>
        <begin position="27"/>
        <end position="40"/>
    </location>
</feature>
<comment type="caution">
    <text evidence="3">The sequence shown here is derived from an EMBL/GenBank/DDBJ whole genome shotgun (WGS) entry which is preliminary data.</text>
</comment>
<name>A0A9W5TCD5_BABOV</name>
<feature type="region of interest" description="Disordered" evidence="1">
    <location>
        <begin position="130"/>
        <end position="171"/>
    </location>
</feature>
<feature type="region of interest" description="Disordered" evidence="1">
    <location>
        <begin position="791"/>
        <end position="845"/>
    </location>
</feature>
<proteinExistence type="predicted"/>
<evidence type="ECO:0000313" key="3">
    <source>
        <dbReference type="EMBL" id="GFE55096.1"/>
    </source>
</evidence>
<accession>A0A9W5TCD5</accession>
<dbReference type="Pfam" id="PF08729">
    <property type="entry name" value="HUN"/>
    <property type="match status" value="1"/>
</dbReference>
<evidence type="ECO:0000256" key="1">
    <source>
        <dbReference type="SAM" id="MobiDB-lite"/>
    </source>
</evidence>
<feature type="compositionally biased region" description="Acidic residues" evidence="1">
    <location>
        <begin position="49"/>
        <end position="64"/>
    </location>
</feature>